<dbReference type="EMBL" id="CAJOBA010004547">
    <property type="protein sequence ID" value="CAF3716202.1"/>
    <property type="molecule type" value="Genomic_DNA"/>
</dbReference>
<protein>
    <submittedName>
        <fullName evidence="1">Uncharacterized protein</fullName>
    </submittedName>
</protein>
<evidence type="ECO:0000313" key="1">
    <source>
        <dbReference type="EMBL" id="CAF0941087.1"/>
    </source>
</evidence>
<evidence type="ECO:0000313" key="3">
    <source>
        <dbReference type="Proteomes" id="UP000677228"/>
    </source>
</evidence>
<proteinExistence type="predicted"/>
<dbReference type="Proteomes" id="UP000682733">
    <property type="component" value="Unassembled WGS sequence"/>
</dbReference>
<sequence>MTACSNKIVMTLIKILDYKQQYDKIGLDTILFLLEKLCRFSITSIELKQIFSYYNIILSRTNADEIHEKEEFLYRKQLLRIMTTAATPDDQDGENVSSYFDLERTNGGIIVPPIKQSYSYAQRRQLYSFYSENGLGFEAFLGASSTSLYLLVSDHRELTYVEIPEYVKHFKYPTISEIFTLSSIGSPSRRPYHSKSTILNSRNKNQSKLTGKMIQSSKGLFMMASGTQQQMNKVNKTQQNVFTTTDPNCQDTLFGQSTSLHRQMAFVWLLSDALQENDIKQ</sequence>
<gene>
    <name evidence="1" type="ORF">OVA965_LOCUS11642</name>
    <name evidence="2" type="ORF">TMI583_LOCUS11646</name>
</gene>
<evidence type="ECO:0000313" key="2">
    <source>
        <dbReference type="EMBL" id="CAF3716202.1"/>
    </source>
</evidence>
<organism evidence="1 3">
    <name type="scientific">Didymodactylos carnosus</name>
    <dbReference type="NCBI Taxonomy" id="1234261"/>
    <lineage>
        <taxon>Eukaryota</taxon>
        <taxon>Metazoa</taxon>
        <taxon>Spiralia</taxon>
        <taxon>Gnathifera</taxon>
        <taxon>Rotifera</taxon>
        <taxon>Eurotatoria</taxon>
        <taxon>Bdelloidea</taxon>
        <taxon>Philodinida</taxon>
        <taxon>Philodinidae</taxon>
        <taxon>Didymodactylos</taxon>
    </lineage>
</organism>
<dbReference type="AlphaFoldDB" id="A0A8S2DNP8"/>
<name>A0A8S2DNP8_9BILA</name>
<dbReference type="Proteomes" id="UP000677228">
    <property type="component" value="Unassembled WGS sequence"/>
</dbReference>
<reference evidence="1" key="1">
    <citation type="submission" date="2021-02" db="EMBL/GenBank/DDBJ databases">
        <authorList>
            <person name="Nowell W R."/>
        </authorList>
    </citation>
    <scope>NUCLEOTIDE SEQUENCE</scope>
</reference>
<accession>A0A8S2DNP8</accession>
<dbReference type="EMBL" id="CAJNOK010004542">
    <property type="protein sequence ID" value="CAF0941087.1"/>
    <property type="molecule type" value="Genomic_DNA"/>
</dbReference>
<comment type="caution">
    <text evidence="1">The sequence shown here is derived from an EMBL/GenBank/DDBJ whole genome shotgun (WGS) entry which is preliminary data.</text>
</comment>